<dbReference type="Pfam" id="PF14871">
    <property type="entry name" value="GHL6"/>
    <property type="match status" value="1"/>
</dbReference>
<dbReference type="Proteomes" id="UP000199673">
    <property type="component" value="Unassembled WGS sequence"/>
</dbReference>
<dbReference type="InterPro" id="IPR017853">
    <property type="entry name" value="GH"/>
</dbReference>
<dbReference type="SUPFAM" id="SSF51445">
    <property type="entry name" value="(Trans)glycosidases"/>
    <property type="match status" value="1"/>
</dbReference>
<dbReference type="CDD" id="cd03143">
    <property type="entry name" value="A4_beta-galactosidase_middle_domain"/>
    <property type="match status" value="1"/>
</dbReference>
<proteinExistence type="predicted"/>
<gene>
    <name evidence="1" type="ORF">SAMN04489724_2730</name>
</gene>
<reference evidence="2" key="1">
    <citation type="submission" date="2016-10" db="EMBL/GenBank/DDBJ databases">
        <authorList>
            <person name="Varghese N."/>
            <person name="Submissions S."/>
        </authorList>
    </citation>
    <scope>NUCLEOTIDE SEQUENCE [LARGE SCALE GENOMIC DNA]</scope>
    <source>
        <strain evidence="2">DSM 23445</strain>
    </source>
</reference>
<name>A0A1I7BUP9_9BACT</name>
<evidence type="ECO:0000313" key="1">
    <source>
        <dbReference type="EMBL" id="SFT90879.1"/>
    </source>
</evidence>
<dbReference type="Gene3D" id="3.40.50.880">
    <property type="match status" value="1"/>
</dbReference>
<keyword evidence="2" id="KW-1185">Reference proteome</keyword>
<dbReference type="AlphaFoldDB" id="A0A1I7BUP9"/>
<dbReference type="Gene3D" id="3.20.20.80">
    <property type="entry name" value="Glycosidases"/>
    <property type="match status" value="1"/>
</dbReference>
<dbReference type="InterPro" id="IPR029062">
    <property type="entry name" value="Class_I_gatase-like"/>
</dbReference>
<dbReference type="EMBL" id="FPBF01000003">
    <property type="protein sequence ID" value="SFT90879.1"/>
    <property type="molecule type" value="Genomic_DNA"/>
</dbReference>
<dbReference type="STRING" id="305507.SAMN04489724_2730"/>
<sequence length="715" mass="82157">MKRISYFSMRRVCKDLIYGLIFLLIPLSSLAQSSSWPDSIPWWKANNLRVIQTNLPSYEAETLDADSLIADLKSLSANTLIINAGGIMAFYPTQLEYQYTNPYMKDNMLGDVIAKCHENGIKVIVRFDFSRAHKSIFDKQPDWFYLSPEGKRIVNDDMYVISINAPYEQEQLFNIVEEVIDLYPIDGIFINMPGYATKNAYTGEYHGIDQNPYDMKRFAEYSDGMKLPTKEDSSDPVYIKYQEFKQYTSDDLIRRVHELVKSKNEQIAICTYSENYVDIIRHESQTNSLPYWPYNASDNVNSTLHSYPDHIVSNASIQQISFQSRYNAVEPEEVAIRLYENIANGSGLDMSIMGDFRDYEDERNFDTYRKVYALHKKYEPYFGNYNSPAEIAVIAPGSWPSGDAAQEYRGIQLMLKESHIQFDIVEKSQIANQEDQLKTYKLLILPEITDLDAESLEALIRINESGTNLIATNRSLSAHPEALKRLFGAKIKQLDHEGSGYYLNPTDKKLFTRFEQQELLFWKFNLGLYDFESADEQKLPIYTPGRPGPPEKIGGHEPSGYHAVGIKKHAKSNAILLPINLGKLYYLHGYEQHKNILLDLIDYTFPEVNDLIVTDSHQRVEAILQEYARNIPENHASETMEGMILHLVNLTGFSGNTYFSPLPIYQTNFKIKTGFAPSRIWSMIDGNDIIFSYEDGYTSFEVEKLGDYEGIVIER</sequence>
<dbReference type="InterPro" id="IPR028212">
    <property type="entry name" value="GHL6"/>
</dbReference>
<accession>A0A1I7BUP9</accession>
<dbReference type="GO" id="GO:0016787">
    <property type="term" value="F:hydrolase activity"/>
    <property type="evidence" value="ECO:0007669"/>
    <property type="project" value="UniProtKB-KW"/>
</dbReference>
<dbReference type="RefSeq" id="WP_244545510.1">
    <property type="nucleotide sequence ID" value="NZ_FPBF01000003.1"/>
</dbReference>
<protein>
    <submittedName>
        <fullName evidence="1">Hypothetical glycosyl hydrolase 6</fullName>
    </submittedName>
</protein>
<organism evidence="1 2">
    <name type="scientific">Algoriphagus locisalis</name>
    <dbReference type="NCBI Taxonomy" id="305507"/>
    <lineage>
        <taxon>Bacteria</taxon>
        <taxon>Pseudomonadati</taxon>
        <taxon>Bacteroidota</taxon>
        <taxon>Cytophagia</taxon>
        <taxon>Cytophagales</taxon>
        <taxon>Cyclobacteriaceae</taxon>
        <taxon>Algoriphagus</taxon>
    </lineage>
</organism>
<evidence type="ECO:0000313" key="2">
    <source>
        <dbReference type="Proteomes" id="UP000199673"/>
    </source>
</evidence>
<keyword evidence="1" id="KW-0378">Hydrolase</keyword>